<protein>
    <submittedName>
        <fullName evidence="1">Uncharacterized protein</fullName>
    </submittedName>
</protein>
<accession>A0A0J1KHE8</accession>
<sequence>MKERDSLREFDEIIENIDRLTGEDARAFLKLIHGYLSIVEEGDGTFTHSDFVEKVSGLYKKDVARVIQLREEIKNHLNPFIKVIEILLSWRRKCTFL</sequence>
<reference evidence="1 2" key="1">
    <citation type="submission" date="2015-05" db="EMBL/GenBank/DDBJ databases">
        <title>Whole genome sequence and identification of bacterial endophytes from Costus igneus.</title>
        <authorList>
            <person name="Lee Y.P."/>
            <person name="Gan H.M."/>
            <person name="Eng W."/>
            <person name="Wheatley M.S."/>
            <person name="Caraballo A."/>
            <person name="Polter S."/>
            <person name="Savka M.A."/>
            <person name="Hudson A.O."/>
        </authorList>
    </citation>
    <scope>NUCLEOTIDE SEQUENCE [LARGE SCALE GENOMIC DNA]</scope>
    <source>
        <strain evidence="1 2">RIT375</strain>
    </source>
</reference>
<evidence type="ECO:0000313" key="2">
    <source>
        <dbReference type="Proteomes" id="UP000035904"/>
    </source>
</evidence>
<comment type="caution">
    <text evidence="1">The sequence shown here is derived from an EMBL/GenBank/DDBJ whole genome shotgun (WGS) entry which is preliminary data.</text>
</comment>
<gene>
    <name evidence="1" type="ORF">ABW01_21990</name>
</gene>
<dbReference type="PATRIC" id="fig|1392.242.peg.2276"/>
<name>A0A0J1KHE8_BACAN</name>
<dbReference type="AlphaFoldDB" id="A0A0J1KHE8"/>
<organism evidence="1 2">
    <name type="scientific">Bacillus anthracis</name>
    <name type="common">anthrax bacterium</name>
    <dbReference type="NCBI Taxonomy" id="1392"/>
    <lineage>
        <taxon>Bacteria</taxon>
        <taxon>Bacillati</taxon>
        <taxon>Bacillota</taxon>
        <taxon>Bacilli</taxon>
        <taxon>Bacillales</taxon>
        <taxon>Bacillaceae</taxon>
        <taxon>Bacillus</taxon>
        <taxon>Bacillus cereus group</taxon>
    </lineage>
</organism>
<evidence type="ECO:0000313" key="1">
    <source>
        <dbReference type="EMBL" id="KLV15925.1"/>
    </source>
</evidence>
<dbReference type="EMBL" id="LDPG01000019">
    <property type="protein sequence ID" value="KLV15925.1"/>
    <property type="molecule type" value="Genomic_DNA"/>
</dbReference>
<dbReference type="Proteomes" id="UP000035904">
    <property type="component" value="Unassembled WGS sequence"/>
</dbReference>
<proteinExistence type="predicted"/>